<dbReference type="PANTHER" id="PTHR30265:SF4">
    <property type="entry name" value="KOW MOTIF FAMILY PROTEIN, EXPRESSED"/>
    <property type="match status" value="1"/>
</dbReference>
<dbReference type="PANTHER" id="PTHR30265">
    <property type="entry name" value="RHO-INTERACTING TRANSCRIPTION TERMINATION FACTOR NUSG"/>
    <property type="match status" value="1"/>
</dbReference>
<dbReference type="SUPFAM" id="SSF82679">
    <property type="entry name" value="N-utilization substance G protein NusG, N-terminal domain"/>
    <property type="match status" value="1"/>
</dbReference>
<evidence type="ECO:0000256" key="3">
    <source>
        <dbReference type="ARBA" id="ARBA00023163"/>
    </source>
</evidence>
<comment type="caution">
    <text evidence="5">The sequence shown here is derived from an EMBL/GenBank/DDBJ whole genome shotgun (WGS) entry which is preliminary data.</text>
</comment>
<keyword evidence="6" id="KW-1185">Reference proteome</keyword>
<dbReference type="EMBL" id="SBIW01000001">
    <property type="protein sequence ID" value="RWY57312.1"/>
    <property type="molecule type" value="Genomic_DNA"/>
</dbReference>
<sequence>MALDKDTGKLRWYPVYTHPRAEKKAYDTLTNKGVEAYLPLQKRLKQWSDRKKWVEEPLIKSYLFVRIAEHDQAEVLMTKGIARFIYFSGRITSMPDKQIEDLQLLMASSLELEVTEENLQPGEKIKIKAGPLKGLTGEMIAYRSQKQLLLRLDSLGCSIIVNVAASFINRF</sequence>
<dbReference type="GO" id="GO:0006354">
    <property type="term" value="P:DNA-templated transcription elongation"/>
    <property type="evidence" value="ECO:0007669"/>
    <property type="project" value="InterPro"/>
</dbReference>
<keyword evidence="2" id="KW-0805">Transcription regulation</keyword>
<feature type="domain" description="NusG-like N-terminal" evidence="4">
    <location>
        <begin position="11"/>
        <end position="102"/>
    </location>
</feature>
<dbReference type="NCBIfam" id="NF033644">
    <property type="entry name" value="antiterm_UpxY"/>
    <property type="match status" value="1"/>
</dbReference>
<keyword evidence="3" id="KW-0804">Transcription</keyword>
<gene>
    <name evidence="5" type="ORF">EPL05_01910</name>
</gene>
<protein>
    <submittedName>
        <fullName evidence="5">UpxY family transcription antiterminator</fullName>
    </submittedName>
</protein>
<dbReference type="Gene3D" id="3.30.70.940">
    <property type="entry name" value="NusG, N-terminal domain"/>
    <property type="match status" value="1"/>
</dbReference>
<dbReference type="InterPro" id="IPR036735">
    <property type="entry name" value="NGN_dom_sf"/>
</dbReference>
<dbReference type="Proteomes" id="UP000286701">
    <property type="component" value="Unassembled WGS sequence"/>
</dbReference>
<evidence type="ECO:0000313" key="5">
    <source>
        <dbReference type="EMBL" id="RWY57312.1"/>
    </source>
</evidence>
<reference evidence="5 6" key="1">
    <citation type="submission" date="2019-01" db="EMBL/GenBank/DDBJ databases">
        <title>Mucilaginibacter antarcticum sp. nov., isolated from antarctic soil.</title>
        <authorList>
            <person name="Yan Y.-Q."/>
            <person name="Du Z.-J."/>
        </authorList>
    </citation>
    <scope>NUCLEOTIDE SEQUENCE [LARGE SCALE GENOMIC DNA]</scope>
    <source>
        <strain evidence="5 6">F01003</strain>
    </source>
</reference>
<organism evidence="5 6">
    <name type="scientific">Mucilaginibacter gilvus</name>
    <dbReference type="NCBI Taxonomy" id="2305909"/>
    <lineage>
        <taxon>Bacteria</taxon>
        <taxon>Pseudomonadati</taxon>
        <taxon>Bacteroidota</taxon>
        <taxon>Sphingobacteriia</taxon>
        <taxon>Sphingobacteriales</taxon>
        <taxon>Sphingobacteriaceae</taxon>
        <taxon>Mucilaginibacter</taxon>
    </lineage>
</organism>
<name>A0A444MUL2_9SPHI</name>
<dbReference type="CDD" id="cd09895">
    <property type="entry name" value="NGN_SP_UpxY"/>
    <property type="match status" value="1"/>
</dbReference>
<keyword evidence="1" id="KW-0889">Transcription antitermination</keyword>
<dbReference type="RefSeq" id="WP_128531818.1">
    <property type="nucleotide sequence ID" value="NZ_SBIW01000001.1"/>
</dbReference>
<evidence type="ECO:0000313" key="6">
    <source>
        <dbReference type="Proteomes" id="UP000286701"/>
    </source>
</evidence>
<evidence type="ECO:0000256" key="2">
    <source>
        <dbReference type="ARBA" id="ARBA00023015"/>
    </source>
</evidence>
<dbReference type="InterPro" id="IPR006645">
    <property type="entry name" value="NGN-like_dom"/>
</dbReference>
<dbReference type="AlphaFoldDB" id="A0A444MUL2"/>
<evidence type="ECO:0000256" key="1">
    <source>
        <dbReference type="ARBA" id="ARBA00022814"/>
    </source>
</evidence>
<accession>A0A444MUL2</accession>
<dbReference type="Pfam" id="PF02357">
    <property type="entry name" value="NusG"/>
    <property type="match status" value="1"/>
</dbReference>
<dbReference type="OrthoDB" id="9796143at2"/>
<evidence type="ECO:0000259" key="4">
    <source>
        <dbReference type="Pfam" id="PF02357"/>
    </source>
</evidence>
<dbReference type="InterPro" id="IPR043425">
    <property type="entry name" value="NusG-like"/>
</dbReference>
<proteinExistence type="predicted"/>
<dbReference type="GO" id="GO:0031564">
    <property type="term" value="P:transcription antitermination"/>
    <property type="evidence" value="ECO:0007669"/>
    <property type="project" value="UniProtKB-KW"/>
</dbReference>